<dbReference type="STRING" id="4795.A0A225VNE9"/>
<evidence type="ECO:0000256" key="3">
    <source>
        <dbReference type="ARBA" id="ARBA00010400"/>
    </source>
</evidence>
<evidence type="ECO:0000256" key="4">
    <source>
        <dbReference type="ARBA" id="ARBA00022525"/>
    </source>
</evidence>
<name>A0A225VNE9_9STRA</name>
<keyword evidence="5" id="KW-0732">Signal</keyword>
<reference evidence="9" key="1">
    <citation type="submission" date="2017-03" db="EMBL/GenBank/DDBJ databases">
        <title>Phytopthora megakarya and P. palmivora, two closely related causual agents of cacao black pod achieved similar genome size and gene model numbers by different mechanisms.</title>
        <authorList>
            <person name="Ali S."/>
            <person name="Shao J."/>
            <person name="Larry D.J."/>
            <person name="Kronmiller B."/>
            <person name="Shen D."/>
            <person name="Strem M.D."/>
            <person name="Melnick R.L."/>
            <person name="Guiltinan M.J."/>
            <person name="Tyler B.M."/>
            <person name="Meinhardt L.W."/>
            <person name="Bailey B.A."/>
        </authorList>
    </citation>
    <scope>NUCLEOTIDE SEQUENCE [LARGE SCALE GENOMIC DNA]</scope>
    <source>
        <strain evidence="9">zdho120</strain>
    </source>
</reference>
<proteinExistence type="inferred from homology"/>
<feature type="domain" description="RxLR effector PexRD54 WY" evidence="7">
    <location>
        <begin position="207"/>
        <end position="248"/>
    </location>
</feature>
<protein>
    <submittedName>
        <fullName evidence="8">RxLR effector protein</fullName>
    </submittedName>
</protein>
<dbReference type="Proteomes" id="UP000198211">
    <property type="component" value="Unassembled WGS sequence"/>
</dbReference>
<dbReference type="GO" id="GO:0043657">
    <property type="term" value="C:host cell"/>
    <property type="evidence" value="ECO:0007669"/>
    <property type="project" value="UniProtKB-SubCell"/>
</dbReference>
<sequence length="710" mass="80698">MLKELAEAGKQKLTTATKNLVENTKLKMTFSNQQKNTDKLFTRLMVDKVETNLFENAQFGKWVTSVSKSYSKSPEAGDMAMVVTLTARYGDEALASMLAAAKDVPSTQVLGAKLMRAQDSKWITEGKTADDVFKLLKLDETTDDFLKSPSLTRWTQYVKTVSKENPYEMLYLKLSKRYNEEELANLLVGAKNELSTKNIARDVEVYQLKRWTNSRKTENDVYKMLKLQNEEPTKLLQNPALNTWISYVKTLNDDPYDELLWKLAKHYNDNEKLADFIFASKNVPSTNIIADKLEKQLPILWLDKRKSAEDVFTLLKLKNMDEANIFENSRWNTWVDYLSLKPNPDETMFMVLKKHYGDGGLSTLIENAKKSESTETIAIKLQEEVWRKKKFSANDVFQHLELSYEGGAFLTSPALSAWISYATKLGKINQGSRADLAAITELEKHIHYDKLARMIGDVMYQATQDKNVALQKVVGTLQKQQFKQWKRNGWGERQISQRLGLTSRLRGQMTAKNIHIFLQLVAIAMVCTCTDGNILNRNLDGSQNEIHRKPHLRFSTTADQNDDTSEDRVFGVTTLKNVAATGAHMISSAANNFVSDAKLKMMQQSTNRMFNRVQVGTVNSNFFESAQFNNRATSVQEHRKSNAAIVVTLPNRYGDETLACMLTAAKEVPDTKDIALNMLKAQIDNWVVQKTPADEVFKILKLDKAGYKPE</sequence>
<accession>A0A225VNE9</accession>
<evidence type="ECO:0000256" key="6">
    <source>
        <dbReference type="ARBA" id="ARBA00023026"/>
    </source>
</evidence>
<evidence type="ECO:0000313" key="9">
    <source>
        <dbReference type="Proteomes" id="UP000198211"/>
    </source>
</evidence>
<feature type="non-terminal residue" evidence="8">
    <location>
        <position position="710"/>
    </location>
</feature>
<comment type="subcellular location">
    <subcellularLocation>
        <location evidence="1">Host cell</location>
    </subcellularLocation>
    <subcellularLocation>
        <location evidence="2">Secreted</location>
    </subcellularLocation>
</comment>
<evidence type="ECO:0000256" key="1">
    <source>
        <dbReference type="ARBA" id="ARBA00004340"/>
    </source>
</evidence>
<organism evidence="8 9">
    <name type="scientific">Phytophthora megakarya</name>
    <dbReference type="NCBI Taxonomy" id="4795"/>
    <lineage>
        <taxon>Eukaryota</taxon>
        <taxon>Sar</taxon>
        <taxon>Stramenopiles</taxon>
        <taxon>Oomycota</taxon>
        <taxon>Peronosporomycetes</taxon>
        <taxon>Peronosporales</taxon>
        <taxon>Peronosporaceae</taxon>
        <taxon>Phytophthora</taxon>
    </lineage>
</organism>
<dbReference type="InterPro" id="IPR054463">
    <property type="entry name" value="PexRD54_WY"/>
</dbReference>
<dbReference type="OrthoDB" id="110891at2759"/>
<keyword evidence="9" id="KW-1185">Reference proteome</keyword>
<dbReference type="Pfam" id="PF22748">
    <property type="entry name" value="PexRD54_WY"/>
    <property type="match status" value="1"/>
</dbReference>
<evidence type="ECO:0000256" key="2">
    <source>
        <dbReference type="ARBA" id="ARBA00004613"/>
    </source>
</evidence>
<comment type="similarity">
    <text evidence="3">Belongs to the RxLR effector family.</text>
</comment>
<keyword evidence="4" id="KW-0964">Secreted</keyword>
<dbReference type="AlphaFoldDB" id="A0A225VNE9"/>
<dbReference type="EMBL" id="NBNE01003787">
    <property type="protein sequence ID" value="OWZ06865.1"/>
    <property type="molecule type" value="Genomic_DNA"/>
</dbReference>
<evidence type="ECO:0000313" key="8">
    <source>
        <dbReference type="EMBL" id="OWZ06865.1"/>
    </source>
</evidence>
<keyword evidence="6" id="KW-0843">Virulence</keyword>
<gene>
    <name evidence="8" type="ORF">PHMEG_00020825</name>
</gene>
<comment type="caution">
    <text evidence="8">The sequence shown here is derived from an EMBL/GenBank/DDBJ whole genome shotgun (WGS) entry which is preliminary data.</text>
</comment>
<dbReference type="GO" id="GO:0005576">
    <property type="term" value="C:extracellular region"/>
    <property type="evidence" value="ECO:0007669"/>
    <property type="project" value="UniProtKB-SubCell"/>
</dbReference>
<evidence type="ECO:0000259" key="7">
    <source>
        <dbReference type="Pfam" id="PF22748"/>
    </source>
</evidence>
<evidence type="ECO:0000256" key="5">
    <source>
        <dbReference type="ARBA" id="ARBA00022729"/>
    </source>
</evidence>